<dbReference type="AlphaFoldDB" id="A0A382BU29"/>
<reference evidence="1" key="1">
    <citation type="submission" date="2018-05" db="EMBL/GenBank/DDBJ databases">
        <authorList>
            <person name="Lanie J.A."/>
            <person name="Ng W.-L."/>
            <person name="Kazmierczak K.M."/>
            <person name="Andrzejewski T.M."/>
            <person name="Davidsen T.M."/>
            <person name="Wayne K.J."/>
            <person name="Tettelin H."/>
            <person name="Glass J.I."/>
            <person name="Rusch D."/>
            <person name="Podicherti R."/>
            <person name="Tsui H.-C.T."/>
            <person name="Winkler M.E."/>
        </authorList>
    </citation>
    <scope>NUCLEOTIDE SEQUENCE</scope>
</reference>
<sequence length="191" mass="22302">MIIESIPYVVPRGTDSGKRRIKWRLQCDLCPKEWVKKPSQVKYRRKVHYCSYGCYLKSGHTKITTCAYIGSPLGKNKDKQCTNFVSMRSQNKKNCKRCNHVLKVQNEKRKQREILIDMLGGKCVCCGENDPMYLQIDHVNNDGHLDKKQGDNRRSIDKYLELPEKFQLLCANCNHAKHKNGGKIYKPKKRR</sequence>
<organism evidence="1">
    <name type="scientific">marine metagenome</name>
    <dbReference type="NCBI Taxonomy" id="408172"/>
    <lineage>
        <taxon>unclassified sequences</taxon>
        <taxon>metagenomes</taxon>
        <taxon>ecological metagenomes</taxon>
    </lineage>
</organism>
<dbReference type="EMBL" id="UINC01031087">
    <property type="protein sequence ID" value="SVB16573.1"/>
    <property type="molecule type" value="Genomic_DNA"/>
</dbReference>
<protein>
    <submittedName>
        <fullName evidence="1">Uncharacterized protein</fullName>
    </submittedName>
</protein>
<gene>
    <name evidence="1" type="ORF">METZ01_LOCUS169427</name>
</gene>
<name>A0A382BU29_9ZZZZ</name>
<evidence type="ECO:0000313" key="1">
    <source>
        <dbReference type="EMBL" id="SVB16573.1"/>
    </source>
</evidence>
<proteinExistence type="predicted"/>
<accession>A0A382BU29</accession>